<dbReference type="EMBL" id="OZ023712">
    <property type="protein sequence ID" value="CAK9860815.1"/>
    <property type="molecule type" value="Genomic_DNA"/>
</dbReference>
<evidence type="ECO:0000313" key="7">
    <source>
        <dbReference type="EMBL" id="CAK9860815.1"/>
    </source>
</evidence>
<feature type="compositionally biased region" description="Basic and acidic residues" evidence="5">
    <location>
        <begin position="384"/>
        <end position="394"/>
    </location>
</feature>
<dbReference type="InterPro" id="IPR033316">
    <property type="entry name" value="RBBP8-like"/>
</dbReference>
<organism evidence="7 8">
    <name type="scientific">Sphagnum jensenii</name>
    <dbReference type="NCBI Taxonomy" id="128206"/>
    <lineage>
        <taxon>Eukaryota</taxon>
        <taxon>Viridiplantae</taxon>
        <taxon>Streptophyta</taxon>
        <taxon>Embryophyta</taxon>
        <taxon>Bryophyta</taxon>
        <taxon>Sphagnophytina</taxon>
        <taxon>Sphagnopsida</taxon>
        <taxon>Sphagnales</taxon>
        <taxon>Sphagnaceae</taxon>
        <taxon>Sphagnum</taxon>
    </lineage>
</organism>
<evidence type="ECO:0000256" key="2">
    <source>
        <dbReference type="ARBA" id="ARBA00022763"/>
    </source>
</evidence>
<keyword evidence="2" id="KW-0227">DNA damage</keyword>
<feature type="region of interest" description="Disordered" evidence="5">
    <location>
        <begin position="132"/>
        <end position="167"/>
    </location>
</feature>
<comment type="subcellular location">
    <subcellularLocation>
        <location evidence="1">Nucleus</location>
    </subcellularLocation>
</comment>
<evidence type="ECO:0000313" key="8">
    <source>
        <dbReference type="Proteomes" id="UP001497522"/>
    </source>
</evidence>
<evidence type="ECO:0000256" key="1">
    <source>
        <dbReference type="ARBA" id="ARBA00004123"/>
    </source>
</evidence>
<dbReference type="Pfam" id="PF08573">
    <property type="entry name" value="SAE2"/>
    <property type="match status" value="1"/>
</dbReference>
<feature type="compositionally biased region" description="Acidic residues" evidence="5">
    <location>
        <begin position="149"/>
        <end position="158"/>
    </location>
</feature>
<feature type="compositionally biased region" description="Polar residues" evidence="5">
    <location>
        <begin position="421"/>
        <end position="434"/>
    </location>
</feature>
<evidence type="ECO:0000259" key="6">
    <source>
        <dbReference type="Pfam" id="PF08573"/>
    </source>
</evidence>
<evidence type="ECO:0000256" key="3">
    <source>
        <dbReference type="ARBA" id="ARBA00023242"/>
    </source>
</evidence>
<dbReference type="InterPro" id="IPR013882">
    <property type="entry name" value="Ctp1_C"/>
</dbReference>
<feature type="region of interest" description="Disordered" evidence="5">
    <location>
        <begin position="375"/>
        <end position="394"/>
    </location>
</feature>
<reference evidence="7" key="1">
    <citation type="submission" date="2024-03" db="EMBL/GenBank/DDBJ databases">
        <authorList>
            <consortium name="ELIXIR-Norway"/>
            <consortium name="Elixir Norway"/>
        </authorList>
    </citation>
    <scope>NUCLEOTIDE SEQUENCE</scope>
</reference>
<keyword evidence="3" id="KW-0539">Nucleus</keyword>
<sequence>MDEILCDAYAAQIVGGGLEDEDFFRSLFSAFRTTIVEARERIDQVEIAFCNQLFPSFRRELAKSRRAVKRLQNEHKAATDAWDEERKSLLQEIDLARSQLRETQWGSVVQQVKGLSGDAEQQEQNRLQKALVEKETERSSVPDHNALEETVEEEEEEEHQTSEPHVSEVTCTKPAFGVVVSSQERAKRYMRTVVPKKENLYPESDEPENRRLREQIHRLRQQLVNLRRKYTGSRNQYCALQQRFCGKAPFTFAAHSSGPVDNSHTHRKPLKETLAVDPQRNGLDVAQECGANAAKRKRMAGIPPANDASDQGGVILPEEKATVLKQRSSLAVGSDSSARLVSGSSSKELLQPVAAKSGKPEIVHISTEVCKGRPDCRSTTAENGRSECEEEQLVKKPEQVSMRYKNSATSRPPSAQAVGFPQQSSTSNPRQQAATGVLSDKINVSVVTPGRLKLVRTNLQQDRGYKYIEPVRKKSEREALQSTDCRQCKKFYDAVLAKDANGVVESRCKHHDASRHRYKFAPPATPEGFWNIGFDSDL</sequence>
<accession>A0ABP1AE50</accession>
<feature type="coiled-coil region" evidence="4">
    <location>
        <begin position="209"/>
        <end position="236"/>
    </location>
</feature>
<keyword evidence="4" id="KW-0175">Coiled coil</keyword>
<name>A0ABP1AE50_9BRYO</name>
<feature type="region of interest" description="Disordered" evidence="5">
    <location>
        <begin position="404"/>
        <end position="436"/>
    </location>
</feature>
<feature type="compositionally biased region" description="Basic and acidic residues" evidence="5">
    <location>
        <begin position="132"/>
        <end position="147"/>
    </location>
</feature>
<protein>
    <recommendedName>
        <fullName evidence="6">DNA endonuclease activator Ctp1 C-terminal domain-containing protein</fullName>
    </recommendedName>
</protein>
<feature type="domain" description="DNA endonuclease activator Ctp1 C-terminal" evidence="6">
    <location>
        <begin position="510"/>
        <end position="534"/>
    </location>
</feature>
<dbReference type="Proteomes" id="UP001497522">
    <property type="component" value="Chromosome 11"/>
</dbReference>
<evidence type="ECO:0000256" key="4">
    <source>
        <dbReference type="SAM" id="Coils"/>
    </source>
</evidence>
<keyword evidence="8" id="KW-1185">Reference proteome</keyword>
<dbReference type="PANTHER" id="PTHR15107:SF0">
    <property type="entry name" value="DNA ENDONUCLEASE ACTIVATOR CTP1 C-TERMINAL DOMAIN-CONTAINING PROTEIN"/>
    <property type="match status" value="1"/>
</dbReference>
<proteinExistence type="predicted"/>
<feature type="compositionally biased region" description="Polar residues" evidence="5">
    <location>
        <begin position="404"/>
        <end position="413"/>
    </location>
</feature>
<gene>
    <name evidence="7" type="ORF">CSSPJE1EN2_LOCUS3810</name>
</gene>
<evidence type="ECO:0000256" key="5">
    <source>
        <dbReference type="SAM" id="MobiDB-lite"/>
    </source>
</evidence>
<dbReference type="PANTHER" id="PTHR15107">
    <property type="entry name" value="RETINOBLASTOMA BINDING PROTEIN 8"/>
    <property type="match status" value="1"/>
</dbReference>